<reference evidence="5" key="3">
    <citation type="journal article" date="2011" name="PLoS ONE">
        <title>Genome sequence of a mesophilic hydrogenotrophic methanogen Methanocella paludicola, the first cultivated representative of the order Methanocellales.</title>
        <authorList>
            <person name="Sakai S."/>
            <person name="Takaki Y."/>
            <person name="Shimamura S."/>
            <person name="Sekine M."/>
            <person name="Tajima T."/>
            <person name="Kosugi H."/>
            <person name="Ichikawa N."/>
            <person name="Tasumi E."/>
            <person name="Hiraki A.T."/>
            <person name="Shimizu A."/>
            <person name="Kato Y."/>
            <person name="Nishiko R."/>
            <person name="Mori K."/>
            <person name="Fujita N."/>
            <person name="Imachi H."/>
            <person name="Takai K."/>
        </authorList>
    </citation>
    <scope>NUCLEOTIDE SEQUENCE [LARGE SCALE GENOMIC DNA]</scope>
    <source>
        <strain evidence="5">DSM 17711 / JCM 13418 / NBRC 101707 / SANAE</strain>
    </source>
</reference>
<dbReference type="EMBL" id="AP011532">
    <property type="protein sequence ID" value="BAI61971.1"/>
    <property type="molecule type" value="Genomic_DNA"/>
</dbReference>
<sequence length="247" mass="26725">MILIKIGAMADLHFGPDSLKTYSSLFKSAGAEADIIILCGDLTMRGLVEEARGLVEAMGIADVPIVSVLGNHDHEANNQEEIMDVLEDAGVKVLERGSFIMPDRSVGVCGTKGFCGGFAPARIAPFGERILKMFINETYKEANKVNRSLKSMKAGFKVVAYHYAPVRDTCIGERCEIIPFLGSSILSDPVDTFRADLVLHGHSHNGSEKGSTLKGVPVRNVALHIHDRHYCIYDTGSFSPSASEASK</sequence>
<dbReference type="Gene3D" id="3.60.21.10">
    <property type="match status" value="1"/>
</dbReference>
<evidence type="ECO:0000259" key="3">
    <source>
        <dbReference type="Pfam" id="PF00149"/>
    </source>
</evidence>
<dbReference type="InterPro" id="IPR016538">
    <property type="entry name" value="UCP008292"/>
</dbReference>
<dbReference type="GO" id="GO:0016020">
    <property type="term" value="C:membrane"/>
    <property type="evidence" value="ECO:0007669"/>
    <property type="project" value="GOC"/>
</dbReference>
<dbReference type="GeneID" id="8681777"/>
<keyword evidence="1" id="KW-0479">Metal-binding</keyword>
<accession>D1YZU9</accession>
<dbReference type="PANTHER" id="PTHR31302">
    <property type="entry name" value="TRANSMEMBRANE PROTEIN WITH METALLOPHOSPHOESTERASE DOMAIN-RELATED"/>
    <property type="match status" value="1"/>
</dbReference>
<evidence type="ECO:0000256" key="2">
    <source>
        <dbReference type="ARBA" id="ARBA00022801"/>
    </source>
</evidence>
<reference evidence="4 5" key="1">
    <citation type="journal article" date="2007" name="Appl. Environ. Microbiol.">
        <title>Isolation of key methanogens for global methane emission from rice paddy fields: a novel isolate affiliated with the clone cluster rice cluster I.</title>
        <authorList>
            <person name="Sakai S."/>
            <person name="Imachi H."/>
            <person name="Sekiguchi Y."/>
            <person name="Ohashi A."/>
            <person name="Harada H."/>
            <person name="Kamagata Y."/>
        </authorList>
    </citation>
    <scope>NUCLEOTIDE SEQUENCE [LARGE SCALE GENOMIC DNA]</scope>
    <source>
        <strain evidence="5">DSM 17711 / JCM 13418 / NBRC 101707 / SANAE</strain>
    </source>
</reference>
<dbReference type="KEGG" id="mpd:MCP_1899"/>
<gene>
    <name evidence="4" type="ordered locus">MCP_1899</name>
</gene>
<dbReference type="InterPro" id="IPR004843">
    <property type="entry name" value="Calcineurin-like_PHP"/>
</dbReference>
<dbReference type="PIRSF" id="PIRSF008292">
    <property type="entry name" value="UCP008292"/>
    <property type="match status" value="1"/>
</dbReference>
<evidence type="ECO:0000313" key="5">
    <source>
        <dbReference type="Proteomes" id="UP000001882"/>
    </source>
</evidence>
<organism evidence="4 5">
    <name type="scientific">Methanocella paludicola (strain DSM 17711 / JCM 13418 / NBRC 101707 / SANAE)</name>
    <dbReference type="NCBI Taxonomy" id="304371"/>
    <lineage>
        <taxon>Archaea</taxon>
        <taxon>Methanobacteriati</taxon>
        <taxon>Methanobacteriota</taxon>
        <taxon>Stenosarchaea group</taxon>
        <taxon>Methanomicrobia</taxon>
        <taxon>Methanocellales</taxon>
        <taxon>Methanocellaceae</taxon>
        <taxon>Methanocella</taxon>
    </lineage>
</organism>
<dbReference type="GO" id="GO:0008758">
    <property type="term" value="F:UDP-2,3-diacylglucosamine hydrolase activity"/>
    <property type="evidence" value="ECO:0007669"/>
    <property type="project" value="TreeGrafter"/>
</dbReference>
<feature type="domain" description="Calcineurin-like phosphoesterase" evidence="3">
    <location>
        <begin position="4"/>
        <end position="205"/>
    </location>
</feature>
<reference evidence="4 5" key="2">
    <citation type="journal article" date="2008" name="Int. J. Syst. Evol. Microbiol.">
        <title>Methanocella paludicola gen. nov., sp. nov., a methane-producing archaeon, the first isolate of the lineage 'Rice Cluster I', and proposal of the new archaeal order Methanocellales ord. nov.</title>
        <authorList>
            <person name="Sakai S."/>
            <person name="Imachi H."/>
            <person name="Hanada S."/>
            <person name="Ohashi A."/>
            <person name="Harada H."/>
            <person name="Kamagata Y."/>
        </authorList>
    </citation>
    <scope>NUCLEOTIDE SEQUENCE [LARGE SCALE GENOMIC DNA]</scope>
    <source>
        <strain evidence="5">DSM 17711 / JCM 13418 / NBRC 101707 / SANAE</strain>
    </source>
</reference>
<dbReference type="STRING" id="304371.MCP_1899"/>
<dbReference type="SUPFAM" id="SSF56300">
    <property type="entry name" value="Metallo-dependent phosphatases"/>
    <property type="match status" value="1"/>
</dbReference>
<protein>
    <submittedName>
        <fullName evidence="4">Phosphoesterase</fullName>
    </submittedName>
</protein>
<dbReference type="PANTHER" id="PTHR31302:SF31">
    <property type="entry name" value="PHOSPHODIESTERASE YAEI"/>
    <property type="match status" value="1"/>
</dbReference>
<dbReference type="InterPro" id="IPR051158">
    <property type="entry name" value="Metallophosphoesterase_sf"/>
</dbReference>
<dbReference type="Pfam" id="PF00149">
    <property type="entry name" value="Metallophos"/>
    <property type="match status" value="1"/>
</dbReference>
<keyword evidence="2" id="KW-0378">Hydrolase</keyword>
<dbReference type="RefSeq" id="WP_012900648.1">
    <property type="nucleotide sequence ID" value="NC_013665.1"/>
</dbReference>
<dbReference type="InterPro" id="IPR029052">
    <property type="entry name" value="Metallo-depent_PP-like"/>
</dbReference>
<dbReference type="GO" id="GO:0009245">
    <property type="term" value="P:lipid A biosynthetic process"/>
    <property type="evidence" value="ECO:0007669"/>
    <property type="project" value="TreeGrafter"/>
</dbReference>
<dbReference type="AlphaFoldDB" id="D1YZU9"/>
<evidence type="ECO:0000256" key="1">
    <source>
        <dbReference type="ARBA" id="ARBA00022723"/>
    </source>
</evidence>
<evidence type="ECO:0000313" key="4">
    <source>
        <dbReference type="EMBL" id="BAI61971.1"/>
    </source>
</evidence>
<dbReference type="GO" id="GO:0046872">
    <property type="term" value="F:metal ion binding"/>
    <property type="evidence" value="ECO:0007669"/>
    <property type="project" value="UniProtKB-KW"/>
</dbReference>
<keyword evidence="5" id="KW-1185">Reference proteome</keyword>
<dbReference type="eggNOG" id="arCOG01147">
    <property type="taxonomic scope" value="Archaea"/>
</dbReference>
<name>D1YZU9_METPS</name>
<dbReference type="InParanoid" id="D1YZU9"/>
<proteinExistence type="predicted"/>
<dbReference type="Proteomes" id="UP000001882">
    <property type="component" value="Chromosome"/>
</dbReference>